<evidence type="ECO:0000313" key="4">
    <source>
        <dbReference type="Proteomes" id="UP000252086"/>
    </source>
</evidence>
<dbReference type="OrthoDB" id="6103581at2"/>
<proteinExistence type="predicted"/>
<evidence type="ECO:0000313" key="3">
    <source>
        <dbReference type="EMBL" id="RBO82272.1"/>
    </source>
</evidence>
<feature type="region of interest" description="Disordered" evidence="1">
    <location>
        <begin position="140"/>
        <end position="178"/>
    </location>
</feature>
<dbReference type="EMBL" id="QNRF01000006">
    <property type="protein sequence ID" value="RBO82272.1"/>
    <property type="molecule type" value="Genomic_DNA"/>
</dbReference>
<dbReference type="AlphaFoldDB" id="A0A366CWR2"/>
<dbReference type="Proteomes" id="UP000252086">
    <property type="component" value="Unassembled WGS sequence"/>
</dbReference>
<gene>
    <name evidence="3" type="ORF">DFP76_106100</name>
</gene>
<dbReference type="RefSeq" id="WP_113874946.1">
    <property type="nucleotide sequence ID" value="NZ_QNRF01000006.1"/>
</dbReference>
<accession>A0A366CWR2</accession>
<reference evidence="3 4" key="1">
    <citation type="submission" date="2018-06" db="EMBL/GenBank/DDBJ databases">
        <title>Genomic Encyclopedia of Type Strains, Phase III (KMG-III): the genomes of soil and plant-associated and newly described type strains.</title>
        <authorList>
            <person name="Whitman W."/>
        </authorList>
    </citation>
    <scope>NUCLEOTIDE SEQUENCE [LARGE SCALE GENOMIC DNA]</scope>
    <source>
        <strain evidence="3 4">CECT 7732</strain>
    </source>
</reference>
<sequence length="178" mass="19601">MKPVCYVLCVFSSAVLAQTVERQPVEIIYGNQVIRAEHQVVLSSKEEVSIIPVDKTSQERKPNVVVSSNASEASYLEENAIAQREQEIYDEVNQRTKDAPFTVLFTGNVPEEIEERRLRMMPEIGLLNERGDTVSAEDVKPEVGDFSPIGQGVSPIPSGKSGESLQSKQKKLEALIGG</sequence>
<protein>
    <submittedName>
        <fullName evidence="3">Uncharacterized protein</fullName>
    </submittedName>
</protein>
<keyword evidence="2" id="KW-0732">Signal</keyword>
<organism evidence="3 4">
    <name type="scientific">Marinomonas aquiplantarum</name>
    <dbReference type="NCBI Taxonomy" id="491951"/>
    <lineage>
        <taxon>Bacteria</taxon>
        <taxon>Pseudomonadati</taxon>
        <taxon>Pseudomonadota</taxon>
        <taxon>Gammaproteobacteria</taxon>
        <taxon>Oceanospirillales</taxon>
        <taxon>Oceanospirillaceae</taxon>
        <taxon>Marinomonas</taxon>
    </lineage>
</organism>
<name>A0A366CWR2_9GAMM</name>
<evidence type="ECO:0000256" key="1">
    <source>
        <dbReference type="SAM" id="MobiDB-lite"/>
    </source>
</evidence>
<evidence type="ECO:0000256" key="2">
    <source>
        <dbReference type="SAM" id="SignalP"/>
    </source>
</evidence>
<feature type="chain" id="PRO_5016685597" evidence="2">
    <location>
        <begin position="18"/>
        <end position="178"/>
    </location>
</feature>
<feature type="signal peptide" evidence="2">
    <location>
        <begin position="1"/>
        <end position="17"/>
    </location>
</feature>
<keyword evidence="4" id="KW-1185">Reference proteome</keyword>
<comment type="caution">
    <text evidence="3">The sequence shown here is derived from an EMBL/GenBank/DDBJ whole genome shotgun (WGS) entry which is preliminary data.</text>
</comment>